<dbReference type="OrthoDB" id="1777662at2"/>
<evidence type="ECO:0000313" key="2">
    <source>
        <dbReference type="EMBL" id="TYC87290.1"/>
    </source>
</evidence>
<name>A0A1F2PK90_9FIRM</name>
<reference evidence="2 4" key="2">
    <citation type="submission" date="2019-08" db="EMBL/GenBank/DDBJ databases">
        <title>Isolation and enrichment of carboxydotrophic bacteria from anaerobic sludge for the production of bio-based chemicals from syngas.</title>
        <authorList>
            <person name="Antares A.L."/>
            <person name="Moreira J."/>
            <person name="Diender M."/>
            <person name="Parshina S.N."/>
            <person name="Stams A.J.M."/>
            <person name="Alves M."/>
            <person name="Alves J.I."/>
            <person name="Sousa D.Z."/>
        </authorList>
    </citation>
    <scope>NUCLEOTIDE SEQUENCE [LARGE SCALE GENOMIC DNA]</scope>
    <source>
        <strain evidence="2 4">JM</strain>
    </source>
</reference>
<dbReference type="RefSeq" id="WP_070370603.1">
    <property type="nucleotide sequence ID" value="NZ_LKEU01000026.1"/>
</dbReference>
<accession>A0A1F2PK90</accession>
<evidence type="ECO:0000313" key="4">
    <source>
        <dbReference type="Proteomes" id="UP000322619"/>
    </source>
</evidence>
<comment type="caution">
    <text evidence="1">The sequence shown here is derived from an EMBL/GenBank/DDBJ whole genome shotgun (WGS) entry which is preliminary data.</text>
</comment>
<sequence length="266" mass="30470">MGKHSEETRIIEQSKDQCEERLLAFDTGKYELKNHIVDKEESLLVLHTKIVFAANGQRITIKLQSAGDQMTEVCVRSELISNVVMNDRGANKKNINSMFGYLNEENIANQHRKPDSTRNDQRSKPKSKLFFWDKNATALKMSMMASYLGGYQEFEKPLKGTLEIHQAGIDFAVMGPKFSIPFLEIKSVTIASTWDIVKNQAWRETCFKDELKKDKTDHEKASKNKLVVTYQNDSGLTQCIFRADTSYEVEKSVVKAQMLIQELMED</sequence>
<dbReference type="EMBL" id="LKEU01000026">
    <property type="protein sequence ID" value="OFV71151.1"/>
    <property type="molecule type" value="Genomic_DNA"/>
</dbReference>
<protein>
    <submittedName>
        <fullName evidence="1">Uncharacterized protein</fullName>
    </submittedName>
</protein>
<dbReference type="Proteomes" id="UP000176244">
    <property type="component" value="Unassembled WGS sequence"/>
</dbReference>
<gene>
    <name evidence="1" type="ORF">ACWI_12680</name>
    <name evidence="2" type="ORF">FXB42_05275</name>
</gene>
<dbReference type="AlphaFoldDB" id="A0A1F2PK90"/>
<reference evidence="1 3" key="1">
    <citation type="submission" date="2015-09" db="EMBL/GenBank/DDBJ databases">
        <title>Genome sequence of Acetobacterium wieringae DSM 1911.</title>
        <authorList>
            <person name="Poehlein A."/>
            <person name="Bengelsdorf F.R."/>
            <person name="Schiel-Bengelsdorf B."/>
            <person name="Duerre P."/>
            <person name="Daniel R."/>
        </authorList>
    </citation>
    <scope>NUCLEOTIDE SEQUENCE [LARGE SCALE GENOMIC DNA]</scope>
    <source>
        <strain evidence="1 3">DSM 1911</strain>
    </source>
</reference>
<dbReference type="Proteomes" id="UP000322619">
    <property type="component" value="Unassembled WGS sequence"/>
</dbReference>
<organism evidence="1 3">
    <name type="scientific">Acetobacterium wieringae</name>
    <dbReference type="NCBI Taxonomy" id="52694"/>
    <lineage>
        <taxon>Bacteria</taxon>
        <taxon>Bacillati</taxon>
        <taxon>Bacillota</taxon>
        <taxon>Clostridia</taxon>
        <taxon>Eubacteriales</taxon>
        <taxon>Eubacteriaceae</taxon>
        <taxon>Acetobacterium</taxon>
    </lineage>
</organism>
<dbReference type="STRING" id="52694.ACWI_12680"/>
<dbReference type="EMBL" id="VSLA01000006">
    <property type="protein sequence ID" value="TYC87290.1"/>
    <property type="molecule type" value="Genomic_DNA"/>
</dbReference>
<evidence type="ECO:0000313" key="3">
    <source>
        <dbReference type="Proteomes" id="UP000176244"/>
    </source>
</evidence>
<evidence type="ECO:0000313" key="1">
    <source>
        <dbReference type="EMBL" id="OFV71151.1"/>
    </source>
</evidence>
<proteinExistence type="predicted"/>